<keyword evidence="2" id="KW-1185">Reference proteome</keyword>
<sequence>MTKLLVSKDNPNGHTLEAVFRMIRGDILKRCNDMQDDHNPEIQEVMANNMYILGLMEQIIAHAEASSAVMQRIYGKNQG</sequence>
<gene>
    <name evidence="1" type="ORF">GCM10011332_01720</name>
</gene>
<evidence type="ECO:0000313" key="2">
    <source>
        <dbReference type="Proteomes" id="UP000632498"/>
    </source>
</evidence>
<dbReference type="AlphaFoldDB" id="A0A917BMS1"/>
<proteinExistence type="predicted"/>
<dbReference type="EMBL" id="BMHV01000001">
    <property type="protein sequence ID" value="GGF52092.1"/>
    <property type="molecule type" value="Genomic_DNA"/>
</dbReference>
<accession>A0A917BMS1</accession>
<dbReference type="Proteomes" id="UP000632498">
    <property type="component" value="Unassembled WGS sequence"/>
</dbReference>
<evidence type="ECO:0000313" key="1">
    <source>
        <dbReference type="EMBL" id="GGF52092.1"/>
    </source>
</evidence>
<reference evidence="1" key="1">
    <citation type="journal article" date="2014" name="Int. J. Syst. Evol. Microbiol.">
        <title>Complete genome sequence of Corynebacterium casei LMG S-19264T (=DSM 44701T), isolated from a smear-ripened cheese.</title>
        <authorList>
            <consortium name="US DOE Joint Genome Institute (JGI-PGF)"/>
            <person name="Walter F."/>
            <person name="Albersmeier A."/>
            <person name="Kalinowski J."/>
            <person name="Ruckert C."/>
        </authorList>
    </citation>
    <scope>NUCLEOTIDE SEQUENCE</scope>
    <source>
        <strain evidence="1">CGMCC 1.15254</strain>
    </source>
</reference>
<reference evidence="1" key="2">
    <citation type="submission" date="2020-09" db="EMBL/GenBank/DDBJ databases">
        <authorList>
            <person name="Sun Q."/>
            <person name="Zhou Y."/>
        </authorList>
    </citation>
    <scope>NUCLEOTIDE SEQUENCE</scope>
    <source>
        <strain evidence="1">CGMCC 1.15254</strain>
    </source>
</reference>
<organism evidence="1 2">
    <name type="scientific">Terasakiella brassicae</name>
    <dbReference type="NCBI Taxonomy" id="1634917"/>
    <lineage>
        <taxon>Bacteria</taxon>
        <taxon>Pseudomonadati</taxon>
        <taxon>Pseudomonadota</taxon>
        <taxon>Alphaproteobacteria</taxon>
        <taxon>Rhodospirillales</taxon>
        <taxon>Terasakiellaceae</taxon>
        <taxon>Terasakiella</taxon>
    </lineage>
</organism>
<dbReference type="RefSeq" id="WP_188660100.1">
    <property type="nucleotide sequence ID" value="NZ_BMHV01000001.1"/>
</dbReference>
<comment type="caution">
    <text evidence="1">The sequence shown here is derived from an EMBL/GenBank/DDBJ whole genome shotgun (WGS) entry which is preliminary data.</text>
</comment>
<name>A0A917BMS1_9PROT</name>
<protein>
    <submittedName>
        <fullName evidence="1">Uncharacterized protein</fullName>
    </submittedName>
</protein>